<dbReference type="EMBL" id="JASAOG010000479">
    <property type="protein sequence ID" value="KAK0039192.1"/>
    <property type="molecule type" value="Genomic_DNA"/>
</dbReference>
<evidence type="ECO:0000313" key="2">
    <source>
        <dbReference type="EMBL" id="KAK0039192.1"/>
    </source>
</evidence>
<gene>
    <name evidence="10" type="ORF">Bpfe_030799</name>
    <name evidence="11" type="ORF">Bpfe_030802</name>
    <name evidence="9" type="ORF">Bpfe_030828</name>
    <name evidence="8" type="ORF">Bpfe_030874</name>
    <name evidence="7" type="ORF">Bpfe_030900</name>
    <name evidence="6" type="ORF">Bpfe_030955</name>
    <name evidence="5" type="ORF">Bpfe_031217</name>
    <name evidence="4" type="ORF">Bpfe_031288</name>
    <name evidence="3" type="ORF">Bpfe_031347</name>
    <name evidence="2" type="ORF">Bpfe_031377</name>
</gene>
<dbReference type="EMBL" id="JASAOG010000408">
    <property type="protein sequence ID" value="KAK0039740.1"/>
    <property type="molecule type" value="Genomic_DNA"/>
</dbReference>
<dbReference type="EMBL" id="JASAOG010000426">
    <property type="protein sequence ID" value="KAK0039674.1"/>
    <property type="molecule type" value="Genomic_DNA"/>
</dbReference>
<evidence type="ECO:0000313" key="11">
    <source>
        <dbReference type="EMBL" id="KAK0039772.1"/>
    </source>
</evidence>
<evidence type="ECO:0000313" key="12">
    <source>
        <dbReference type="Proteomes" id="UP001233172"/>
    </source>
</evidence>
<keyword evidence="12" id="KW-1185">Reference proteome</keyword>
<protein>
    <submittedName>
        <fullName evidence="2">Uncharacterized protein</fullName>
    </submittedName>
</protein>
<feature type="compositionally biased region" description="Basic and acidic residues" evidence="1">
    <location>
        <begin position="26"/>
        <end position="37"/>
    </location>
</feature>
<dbReference type="EMBL" id="JASAOG010000428">
    <property type="protein sequence ID" value="KAK0039616.1"/>
    <property type="molecule type" value="Genomic_DNA"/>
</dbReference>
<accession>A0AAD8AMT9</accession>
<evidence type="ECO:0000313" key="5">
    <source>
        <dbReference type="EMBL" id="KAK0039350.1"/>
    </source>
</evidence>
<name>A0AAD8AMT9_BIOPF</name>
<evidence type="ECO:0000256" key="1">
    <source>
        <dbReference type="SAM" id="MobiDB-lite"/>
    </source>
</evidence>
<dbReference type="Proteomes" id="UP001233172">
    <property type="component" value="Unassembled WGS sequence"/>
</dbReference>
<evidence type="ECO:0000313" key="6">
    <source>
        <dbReference type="EMBL" id="KAK0039616.1"/>
    </source>
</evidence>
<proteinExistence type="predicted"/>
<feature type="region of interest" description="Disordered" evidence="1">
    <location>
        <begin position="84"/>
        <end position="120"/>
    </location>
</feature>
<dbReference type="EMBL" id="JASAOG010000419">
    <property type="protein sequence ID" value="KAK0039701.1"/>
    <property type="molecule type" value="Genomic_DNA"/>
</dbReference>
<feature type="region of interest" description="Disordered" evidence="1">
    <location>
        <begin position="1"/>
        <end position="57"/>
    </location>
</feature>
<evidence type="ECO:0000313" key="8">
    <source>
        <dbReference type="EMBL" id="KAK0039701.1"/>
    </source>
</evidence>
<evidence type="ECO:0000313" key="10">
    <source>
        <dbReference type="EMBL" id="KAK0039769.1"/>
    </source>
</evidence>
<dbReference type="EMBL" id="JASAOG010000401">
    <property type="protein sequence ID" value="KAK0039772.1"/>
    <property type="molecule type" value="Genomic_DNA"/>
</dbReference>
<evidence type="ECO:0000313" key="3">
    <source>
        <dbReference type="EMBL" id="KAK0039226.1"/>
    </source>
</evidence>
<reference evidence="2" key="2">
    <citation type="submission" date="2023-04" db="EMBL/GenBank/DDBJ databases">
        <authorList>
            <person name="Bu L."/>
            <person name="Lu L."/>
            <person name="Laidemitt M.R."/>
            <person name="Zhang S.M."/>
            <person name="Mutuku M."/>
            <person name="Mkoji G."/>
            <person name="Steinauer M."/>
            <person name="Loker E.S."/>
        </authorList>
    </citation>
    <scope>NUCLEOTIDE SEQUENCE</scope>
    <source>
        <strain evidence="2">KasaAsao</strain>
        <tissue evidence="2">Whole Snail</tissue>
    </source>
</reference>
<dbReference type="AlphaFoldDB" id="A0AAD8AMT9"/>
<dbReference type="EMBL" id="JASAOG010000468">
    <property type="protein sequence ID" value="KAK0039285.1"/>
    <property type="molecule type" value="Genomic_DNA"/>
</dbReference>
<dbReference type="EMBL" id="JASAOG010000475">
    <property type="protein sequence ID" value="KAK0039226.1"/>
    <property type="molecule type" value="Genomic_DNA"/>
</dbReference>
<evidence type="ECO:0000313" key="4">
    <source>
        <dbReference type="EMBL" id="KAK0039285.1"/>
    </source>
</evidence>
<evidence type="ECO:0000313" key="7">
    <source>
        <dbReference type="EMBL" id="KAK0039674.1"/>
    </source>
</evidence>
<sequence>MLARRARSNTEERSAGTVAQSPPVELLREAEQPRSERPFLGPPAAHHRRPRHDPKAVPREAAGLIAAEKPIVALCPWKVHAARLSATPQVGPRDPDPQQPQAERRAEFHGLTFAEPPVYL</sequence>
<reference evidence="2" key="1">
    <citation type="journal article" date="2023" name="PLoS Negl. Trop. Dis.">
        <title>A genome sequence for Biomphalaria pfeifferi, the major vector snail for the human-infecting parasite Schistosoma mansoni.</title>
        <authorList>
            <person name="Bu L."/>
            <person name="Lu L."/>
            <person name="Laidemitt M.R."/>
            <person name="Zhang S.M."/>
            <person name="Mutuku M."/>
            <person name="Mkoji G."/>
            <person name="Steinauer M."/>
            <person name="Loker E.S."/>
        </authorList>
    </citation>
    <scope>NUCLEOTIDE SEQUENCE</scope>
    <source>
        <strain evidence="2">KasaAsao</strain>
    </source>
</reference>
<dbReference type="EMBL" id="JASAOG010000452">
    <property type="protein sequence ID" value="KAK0039350.1"/>
    <property type="molecule type" value="Genomic_DNA"/>
</dbReference>
<organism evidence="2 12">
    <name type="scientific">Biomphalaria pfeifferi</name>
    <name type="common">Bloodfluke planorb</name>
    <name type="synonym">Freshwater snail</name>
    <dbReference type="NCBI Taxonomy" id="112525"/>
    <lineage>
        <taxon>Eukaryota</taxon>
        <taxon>Metazoa</taxon>
        <taxon>Spiralia</taxon>
        <taxon>Lophotrochozoa</taxon>
        <taxon>Mollusca</taxon>
        <taxon>Gastropoda</taxon>
        <taxon>Heterobranchia</taxon>
        <taxon>Euthyneura</taxon>
        <taxon>Panpulmonata</taxon>
        <taxon>Hygrophila</taxon>
        <taxon>Lymnaeoidea</taxon>
        <taxon>Planorbidae</taxon>
        <taxon>Biomphalaria</taxon>
    </lineage>
</organism>
<evidence type="ECO:0000313" key="9">
    <source>
        <dbReference type="EMBL" id="KAK0039740.1"/>
    </source>
</evidence>
<comment type="caution">
    <text evidence="2">The sequence shown here is derived from an EMBL/GenBank/DDBJ whole genome shotgun (WGS) entry which is preliminary data.</text>
</comment>
<dbReference type="EMBL" id="JASAOG010000401">
    <property type="protein sequence ID" value="KAK0039769.1"/>
    <property type="molecule type" value="Genomic_DNA"/>
</dbReference>